<gene>
    <name evidence="3" type="ORF">SSS_4618</name>
</gene>
<dbReference type="EMBL" id="WVUK01000060">
    <property type="protein sequence ID" value="KAF7491207.1"/>
    <property type="molecule type" value="Genomic_DNA"/>
</dbReference>
<keyword evidence="2" id="KW-1133">Transmembrane helix</keyword>
<name>A0A834R672_SARSC</name>
<feature type="transmembrane region" description="Helical" evidence="2">
    <location>
        <begin position="171"/>
        <end position="188"/>
    </location>
</feature>
<evidence type="ECO:0000313" key="4">
    <source>
        <dbReference type="EnsemblMetazoa" id="KAF7491207.1"/>
    </source>
</evidence>
<accession>A0A834R672</accession>
<protein>
    <submittedName>
        <fullName evidence="3 4">Uncharacterized protein</fullName>
    </submittedName>
</protein>
<evidence type="ECO:0000313" key="3">
    <source>
        <dbReference type="EMBL" id="KAF7491207.1"/>
    </source>
</evidence>
<reference evidence="3" key="2">
    <citation type="submission" date="2020-01" db="EMBL/GenBank/DDBJ databases">
        <authorList>
            <person name="Korhonen P.K.K."/>
            <person name="Guangxu M.G."/>
            <person name="Wang T.W."/>
            <person name="Stroehlein A.J.S."/>
            <person name="Young N.D."/>
            <person name="Ang C.-S.A."/>
            <person name="Fernando D.W.F."/>
            <person name="Lu H.L."/>
            <person name="Taylor S.T."/>
            <person name="Ehtesham M.E.M."/>
            <person name="Najaraj S.H.N."/>
            <person name="Harsha G.H.G."/>
            <person name="Madugundu A.M."/>
            <person name="Renuse S.R."/>
            <person name="Holt D.H."/>
            <person name="Pandey A.P."/>
            <person name="Papenfuss A.P."/>
            <person name="Gasser R.B.G."/>
            <person name="Fischer K.F."/>
        </authorList>
    </citation>
    <scope>NUCLEOTIDE SEQUENCE</scope>
    <source>
        <strain evidence="3">SSS_KF_BRIS2020</strain>
    </source>
</reference>
<feature type="transmembrane region" description="Helical" evidence="2">
    <location>
        <begin position="78"/>
        <end position="98"/>
    </location>
</feature>
<reference evidence="4" key="3">
    <citation type="submission" date="2022-06" db="UniProtKB">
        <authorList>
            <consortium name="EnsemblMetazoa"/>
        </authorList>
    </citation>
    <scope>IDENTIFICATION</scope>
</reference>
<keyword evidence="2" id="KW-0472">Membrane</keyword>
<keyword evidence="2" id="KW-0812">Transmembrane</keyword>
<evidence type="ECO:0000256" key="2">
    <source>
        <dbReference type="SAM" id="Phobius"/>
    </source>
</evidence>
<dbReference type="OrthoDB" id="10500124at2759"/>
<feature type="compositionally biased region" description="Basic residues" evidence="1">
    <location>
        <begin position="47"/>
        <end position="61"/>
    </location>
</feature>
<dbReference type="EnsemblMetazoa" id="SSS_4618s_mrna">
    <property type="protein sequence ID" value="KAF7491207.1"/>
    <property type="gene ID" value="SSS_4618"/>
</dbReference>
<organism evidence="3">
    <name type="scientific">Sarcoptes scabiei</name>
    <name type="common">Itch mite</name>
    <name type="synonym">Acarus scabiei</name>
    <dbReference type="NCBI Taxonomy" id="52283"/>
    <lineage>
        <taxon>Eukaryota</taxon>
        <taxon>Metazoa</taxon>
        <taxon>Ecdysozoa</taxon>
        <taxon>Arthropoda</taxon>
        <taxon>Chelicerata</taxon>
        <taxon>Arachnida</taxon>
        <taxon>Acari</taxon>
        <taxon>Acariformes</taxon>
        <taxon>Sarcoptiformes</taxon>
        <taxon>Astigmata</taxon>
        <taxon>Psoroptidia</taxon>
        <taxon>Sarcoptoidea</taxon>
        <taxon>Sarcoptidae</taxon>
        <taxon>Sarcoptinae</taxon>
        <taxon>Sarcoptes</taxon>
    </lineage>
</organism>
<keyword evidence="5" id="KW-1185">Reference proteome</keyword>
<evidence type="ECO:0000256" key="1">
    <source>
        <dbReference type="SAM" id="MobiDB-lite"/>
    </source>
</evidence>
<dbReference type="AlphaFoldDB" id="A0A834R672"/>
<evidence type="ECO:0000313" key="5">
    <source>
        <dbReference type="Proteomes" id="UP000070412"/>
    </source>
</evidence>
<feature type="transmembrane region" description="Helical" evidence="2">
    <location>
        <begin position="118"/>
        <end position="136"/>
    </location>
</feature>
<reference evidence="5" key="1">
    <citation type="journal article" date="2020" name="PLoS Negl. Trop. Dis.">
        <title>High-quality nuclear genome for Sarcoptes scabiei-A critical resource for a neglected parasite.</title>
        <authorList>
            <person name="Korhonen P.K."/>
            <person name="Gasser R.B."/>
            <person name="Ma G."/>
            <person name="Wang T."/>
            <person name="Stroehlein A.J."/>
            <person name="Young N.D."/>
            <person name="Ang C.S."/>
            <person name="Fernando D.D."/>
            <person name="Lu H.C."/>
            <person name="Taylor S."/>
            <person name="Reynolds S.L."/>
            <person name="Mofiz E."/>
            <person name="Najaraj S.H."/>
            <person name="Gowda H."/>
            <person name="Madugundu A."/>
            <person name="Renuse S."/>
            <person name="Holt D."/>
            <person name="Pandey A."/>
            <person name="Papenfuss A.T."/>
            <person name="Fischer K."/>
        </authorList>
    </citation>
    <scope>NUCLEOTIDE SEQUENCE [LARGE SCALE GENOMIC DNA]</scope>
</reference>
<feature type="compositionally biased region" description="Acidic residues" evidence="1">
    <location>
        <begin position="15"/>
        <end position="29"/>
    </location>
</feature>
<feature type="region of interest" description="Disordered" evidence="1">
    <location>
        <begin position="1"/>
        <end position="68"/>
    </location>
</feature>
<proteinExistence type="predicted"/>
<feature type="compositionally biased region" description="Basic and acidic residues" evidence="1">
    <location>
        <begin position="30"/>
        <end position="44"/>
    </location>
</feature>
<sequence length="196" mass="23110">MQRLADLGMFQSAIPDDDDDDDDDDDEGDGEKNGDDRESREDSRSYSTKRLRRRRKRKRSQRSQMDDLDDSRGSIIRSLRWVILIFLFIMIFMSLHIFTEDIKHLEDVKRSENRAIPLTFVMCSLIMIAIGFYSVYYVQIQYISMFMIGLTVLIILKMNTEFWQKNSLNSILFHISHFVVLFCGWTFVCLGSCRIC</sequence>
<feature type="transmembrane region" description="Helical" evidence="2">
    <location>
        <begin position="142"/>
        <end position="159"/>
    </location>
</feature>
<dbReference type="Proteomes" id="UP000070412">
    <property type="component" value="Unassembled WGS sequence"/>
</dbReference>